<organism evidence="1 2">
    <name type="scientific">Gregarina niphandrodes</name>
    <name type="common">Septate eugregarine</name>
    <dbReference type="NCBI Taxonomy" id="110365"/>
    <lineage>
        <taxon>Eukaryota</taxon>
        <taxon>Sar</taxon>
        <taxon>Alveolata</taxon>
        <taxon>Apicomplexa</taxon>
        <taxon>Conoidasida</taxon>
        <taxon>Gregarinasina</taxon>
        <taxon>Eugregarinorida</taxon>
        <taxon>Gregarinidae</taxon>
        <taxon>Gregarina</taxon>
    </lineage>
</organism>
<evidence type="ECO:0000313" key="1">
    <source>
        <dbReference type="EMBL" id="EZG88173.1"/>
    </source>
</evidence>
<comment type="caution">
    <text evidence="1">The sequence shown here is derived from an EMBL/GenBank/DDBJ whole genome shotgun (WGS) entry which is preliminary data.</text>
</comment>
<dbReference type="VEuPathDB" id="CryptoDB:GNI_005210"/>
<protein>
    <submittedName>
        <fullName evidence="1">Uncharacterized protein</fullName>
    </submittedName>
</protein>
<dbReference type="RefSeq" id="XP_011128597.1">
    <property type="nucleotide sequence ID" value="XM_011130295.1"/>
</dbReference>
<reference evidence="1" key="1">
    <citation type="submission" date="2013-12" db="EMBL/GenBank/DDBJ databases">
        <authorList>
            <person name="Omoto C.K."/>
            <person name="Sibley D."/>
            <person name="Venepally P."/>
            <person name="Hadjithomas M."/>
            <person name="Karamycheva S."/>
            <person name="Brunk B."/>
            <person name="Roos D."/>
            <person name="Caler E."/>
            <person name="Lorenzi H."/>
        </authorList>
    </citation>
    <scope>NUCLEOTIDE SEQUENCE</scope>
</reference>
<dbReference type="EMBL" id="AFNH02000040">
    <property type="protein sequence ID" value="EZG88173.1"/>
    <property type="molecule type" value="Genomic_DNA"/>
</dbReference>
<name>A0A023BDA2_GRENI</name>
<dbReference type="GeneID" id="22910459"/>
<sequence length="151" mass="15287">MFVFSLLLHLALAQSLIGGLSEIAGFFTGRDPERTMVNQVGHAGAETVLDAAGALRENVQKRASVNSRIFLKNLETIGGGASALKNVAAQTYVGAGILGAGQTLKDVVFRQVPGMLRGSGLGSGLGLGSGTLLQALPILGAVAGEGMPQTG</sequence>
<proteinExistence type="predicted"/>
<dbReference type="Proteomes" id="UP000019763">
    <property type="component" value="Unassembled WGS sequence"/>
</dbReference>
<keyword evidence="2" id="KW-1185">Reference proteome</keyword>
<evidence type="ECO:0000313" key="2">
    <source>
        <dbReference type="Proteomes" id="UP000019763"/>
    </source>
</evidence>
<accession>A0A023BDA2</accession>
<dbReference type="AlphaFoldDB" id="A0A023BDA2"/>
<gene>
    <name evidence="1" type="ORF">GNI_005210</name>
</gene>